<keyword evidence="1" id="KW-0175">Coiled coil</keyword>
<evidence type="ECO:0000259" key="2">
    <source>
        <dbReference type="PROSITE" id="PS50217"/>
    </source>
</evidence>
<dbReference type="GO" id="GO:0003700">
    <property type="term" value="F:DNA-binding transcription factor activity"/>
    <property type="evidence" value="ECO:0007669"/>
    <property type="project" value="InterPro"/>
</dbReference>
<dbReference type="InterPro" id="IPR004827">
    <property type="entry name" value="bZIP"/>
</dbReference>
<gene>
    <name evidence="3" type="ORF">CMESO_23</name>
</gene>
<keyword evidence="3" id="KW-0542">Nucleomorph</keyword>
<feature type="coiled-coil region" evidence="1">
    <location>
        <begin position="134"/>
        <end position="200"/>
    </location>
</feature>
<dbReference type="AlphaFoldDB" id="J7G571"/>
<evidence type="ECO:0000313" key="3">
    <source>
        <dbReference type="EMBL" id="AFP65226.1"/>
    </source>
</evidence>
<sequence>MSILEADPKNYEKTLYFLFGIPFFDSWKKFSNDDFDSFREIRGKKNSDHNDFLGISRFQTHQNTHPLIYKGHNNFTCFLNQQSQDFNFSLGKQSDYNLNDTTKEFFSGKRRTRRKFKTDGERKYARLLKNRRTAEESRQRRIQKMKELENYTANFEEIENKLKEEIEYLKDQNNFQSGEIQFLKNQNVNQAAEIFNLKNKYSCF</sequence>
<protein>
    <recommendedName>
        <fullName evidence="2">BZIP domain-containing protein</fullName>
    </recommendedName>
</protein>
<feature type="domain" description="BZIP" evidence="2">
    <location>
        <begin position="120"/>
        <end position="172"/>
    </location>
</feature>
<geneLocation type="nucleomorph" evidence="3"/>
<dbReference type="Proteomes" id="UP000243348">
    <property type="component" value="Nucleomorph 1"/>
</dbReference>
<evidence type="ECO:0000313" key="4">
    <source>
        <dbReference type="Proteomes" id="UP000243348"/>
    </source>
</evidence>
<dbReference type="Gene3D" id="1.20.5.170">
    <property type="match status" value="1"/>
</dbReference>
<accession>J7G571</accession>
<organism evidence="3 4">
    <name type="scientific">Chroomonas mesostigmatica CCMP1168</name>
    <dbReference type="NCBI Taxonomy" id="1195612"/>
    <lineage>
        <taxon>Eukaryota</taxon>
        <taxon>Cryptophyceae</taxon>
        <taxon>Pyrenomonadales</taxon>
        <taxon>Chroomonadaceae</taxon>
        <taxon>Chroomonas</taxon>
    </lineage>
</organism>
<evidence type="ECO:0000256" key="1">
    <source>
        <dbReference type="SAM" id="Coils"/>
    </source>
</evidence>
<dbReference type="EMBL" id="CP003680">
    <property type="protein sequence ID" value="AFP65226.1"/>
    <property type="molecule type" value="Genomic_DNA"/>
</dbReference>
<reference evidence="3 4" key="1">
    <citation type="journal article" date="2012" name="Genome Biol. Evol.">
        <title>Nucleomorph genome sequence of the cryptophyte alga Chroomonas mesostigmatica CCMP1168 reveals lineage-specific gene loss and genome complexity.</title>
        <authorList>
            <person name="Moore C.E."/>
            <person name="Curtis B."/>
            <person name="Mills T."/>
            <person name="Tanifuji G."/>
            <person name="Archibald J.M."/>
        </authorList>
    </citation>
    <scope>NUCLEOTIDE SEQUENCE [LARGE SCALE GENOMIC DNA]</scope>
    <source>
        <strain evidence="3 4">CCMP1168</strain>
    </source>
</reference>
<proteinExistence type="predicted"/>
<name>J7G571_9CRYP</name>
<dbReference type="InterPro" id="IPR046347">
    <property type="entry name" value="bZIP_sf"/>
</dbReference>
<dbReference type="PROSITE" id="PS50217">
    <property type="entry name" value="BZIP"/>
    <property type="match status" value="1"/>
</dbReference>
<dbReference type="SUPFAM" id="SSF57959">
    <property type="entry name" value="Leucine zipper domain"/>
    <property type="match status" value="1"/>
</dbReference>